<dbReference type="AlphaFoldDB" id="B4W556"/>
<name>B4W556_9CYAN</name>
<evidence type="ECO:0000313" key="2">
    <source>
        <dbReference type="EMBL" id="EDX70687.1"/>
    </source>
</evidence>
<dbReference type="STRING" id="118168.MC7420_5315"/>
<dbReference type="Pfam" id="PF12770">
    <property type="entry name" value="CHAT"/>
    <property type="match status" value="1"/>
</dbReference>
<dbReference type="HOGENOM" id="CLU_002404_2_2_3"/>
<dbReference type="InterPro" id="IPR024983">
    <property type="entry name" value="CHAT_dom"/>
</dbReference>
<dbReference type="eggNOG" id="COG0457">
    <property type="taxonomic scope" value="Bacteria"/>
</dbReference>
<sequence>MVSIFVGVSVPLRLNSTELFSKTPLLAFSTNARKAEAERWLNQGIEQLRQQELDAAIQSSQQALTLYQDSRDRVGIAQSLNYLGWGLYQNGQYQAAEQMLRQGIQSLASVSPHPKSQDIQSQRLETQAAIYQLLQKVLIAQGKIKEALLVSEQSRVRWVSELVNRGDPNGSTITAAMAEPTIEQIQQIAQERNATLIEYSIIDNPLAEANQSEELFIWVIEPTGKITFRQSNLTQLGQKEKTTLTDYVSNIRQSLAASQWGVGLSRRKIPPFRQLYQVLIEPIADKLPTDPNAHVIFIPQQSLLMIPFSPLQDELGNYLLEKHTILTAPAIMVLDITRRTRVNRPDSVQQWLVVGNPHPMPGEFSPLPAAEQEAQAIASLVNTQAITGEVATKAEIVPQMPASRVIHLATHGIFDEQQGWESAIALAPTQTDNGWLTAREILDLNLNAELVVLSACNTGRGSISGDGLASLSSALIASGASSVIVSLWSIPDSPTAFLMQEFYANLQQNSDKAQALRKAMLTTMEKHPDLRDWAAFTLIGESIP</sequence>
<dbReference type="PANTHER" id="PTHR10098:SF108">
    <property type="entry name" value="TETRATRICOPEPTIDE REPEAT PROTEIN 28"/>
    <property type="match status" value="1"/>
</dbReference>
<dbReference type="Gene3D" id="1.25.40.10">
    <property type="entry name" value="Tetratricopeptide repeat domain"/>
    <property type="match status" value="1"/>
</dbReference>
<evidence type="ECO:0000259" key="1">
    <source>
        <dbReference type="Pfam" id="PF12770"/>
    </source>
</evidence>
<dbReference type="Pfam" id="PF13424">
    <property type="entry name" value="TPR_12"/>
    <property type="match status" value="1"/>
</dbReference>
<dbReference type="SMART" id="SM00028">
    <property type="entry name" value="TPR"/>
    <property type="match status" value="2"/>
</dbReference>
<dbReference type="InterPro" id="IPR011990">
    <property type="entry name" value="TPR-like_helical_dom_sf"/>
</dbReference>
<dbReference type="InterPro" id="IPR019734">
    <property type="entry name" value="TPR_rpt"/>
</dbReference>
<protein>
    <submittedName>
        <fullName evidence="2">Tetratricopeptide repeat domain protein</fullName>
    </submittedName>
</protein>
<feature type="domain" description="CHAT" evidence="1">
    <location>
        <begin position="271"/>
        <end position="541"/>
    </location>
</feature>
<dbReference type="RefSeq" id="WP_006106541.1">
    <property type="nucleotide sequence ID" value="NZ_DS989884.1"/>
</dbReference>
<reference evidence="2 3" key="1">
    <citation type="submission" date="2008-07" db="EMBL/GenBank/DDBJ databases">
        <authorList>
            <person name="Tandeau de Marsac N."/>
            <person name="Ferriera S."/>
            <person name="Johnson J."/>
            <person name="Kravitz S."/>
            <person name="Beeson K."/>
            <person name="Sutton G."/>
            <person name="Rogers Y.-H."/>
            <person name="Friedman R."/>
            <person name="Frazier M."/>
            <person name="Venter J.C."/>
        </authorList>
    </citation>
    <scope>NUCLEOTIDE SEQUENCE [LARGE SCALE GENOMIC DNA]</scope>
    <source>
        <strain evidence="2 3">PCC 7420</strain>
    </source>
</reference>
<keyword evidence="3" id="KW-1185">Reference proteome</keyword>
<organism evidence="2 3">
    <name type="scientific">Coleofasciculus chthonoplastes PCC 7420</name>
    <dbReference type="NCBI Taxonomy" id="118168"/>
    <lineage>
        <taxon>Bacteria</taxon>
        <taxon>Bacillati</taxon>
        <taxon>Cyanobacteriota</taxon>
        <taxon>Cyanophyceae</taxon>
        <taxon>Coleofasciculales</taxon>
        <taxon>Coleofasciculaceae</taxon>
        <taxon>Coleofasciculus</taxon>
    </lineage>
</organism>
<evidence type="ECO:0000313" key="3">
    <source>
        <dbReference type="Proteomes" id="UP000003835"/>
    </source>
</evidence>
<proteinExistence type="predicted"/>
<dbReference type="Proteomes" id="UP000003835">
    <property type="component" value="Unassembled WGS sequence"/>
</dbReference>
<dbReference type="SUPFAM" id="SSF48452">
    <property type="entry name" value="TPR-like"/>
    <property type="match status" value="1"/>
</dbReference>
<accession>B4W556</accession>
<dbReference type="PANTHER" id="PTHR10098">
    <property type="entry name" value="RAPSYN-RELATED"/>
    <property type="match status" value="1"/>
</dbReference>
<dbReference type="eggNOG" id="COG4995">
    <property type="taxonomic scope" value="Bacteria"/>
</dbReference>
<gene>
    <name evidence="2" type="ORF">MC7420_5315</name>
</gene>
<dbReference type="EMBL" id="DS989884">
    <property type="protein sequence ID" value="EDX70687.1"/>
    <property type="molecule type" value="Genomic_DNA"/>
</dbReference>